<proteinExistence type="predicted"/>
<organism evidence="3">
    <name type="scientific">marine metagenome</name>
    <dbReference type="NCBI Taxonomy" id="408172"/>
    <lineage>
        <taxon>unclassified sequences</taxon>
        <taxon>metagenomes</taxon>
        <taxon>ecological metagenomes</taxon>
    </lineage>
</organism>
<dbReference type="EMBL" id="UINC01109921">
    <property type="protein sequence ID" value="SVC77076.1"/>
    <property type="molecule type" value="Genomic_DNA"/>
</dbReference>
<accession>A0A382PV08</accession>
<dbReference type="InterPro" id="IPR011429">
    <property type="entry name" value="Cyt_c_Planctomycete-type"/>
</dbReference>
<feature type="domain" description="DUF1549" evidence="1">
    <location>
        <begin position="175"/>
        <end position="303"/>
    </location>
</feature>
<evidence type="ECO:0000259" key="2">
    <source>
        <dbReference type="Pfam" id="PF07635"/>
    </source>
</evidence>
<sequence length="305" mass="34491">MYGKKANAFLGLVLLSTSANLVVAKAEFSTEDLAFFESKVRPLLAERCYKCHSHKAKKLKGDLYLDSRKGALHGGDNGPAVKPGDLSGSLLIEAIRYRDPDLQMPPKTKLPGREIEILERWVSLGVPWPEEDEPTGGSAKKEFDLAGRKASHWSWEPVSKPSLPTVKDADFGKLPIDRFILSKLEKGDLSPAESADRRTLIRRITFDLRGMPPSPQEVKAFVEDASSNAYEKVIDRLLDSPQYGEKWARHWMDLFRYAESRGHEFDYNTPNAFRYRDYLIRALNEDVPYDQFVTEHVAGDLLPNP</sequence>
<dbReference type="PANTHER" id="PTHR35889:SF3">
    <property type="entry name" value="F-BOX DOMAIN-CONTAINING PROTEIN"/>
    <property type="match status" value="1"/>
</dbReference>
<dbReference type="InterPro" id="IPR011444">
    <property type="entry name" value="DUF1549"/>
</dbReference>
<evidence type="ECO:0000313" key="3">
    <source>
        <dbReference type="EMBL" id="SVC77076.1"/>
    </source>
</evidence>
<evidence type="ECO:0000259" key="1">
    <source>
        <dbReference type="Pfam" id="PF07583"/>
    </source>
</evidence>
<dbReference type="PANTHER" id="PTHR35889">
    <property type="entry name" value="CYCLOINULO-OLIGOSACCHARIDE FRUCTANOTRANSFERASE-RELATED"/>
    <property type="match status" value="1"/>
</dbReference>
<reference evidence="3" key="1">
    <citation type="submission" date="2018-05" db="EMBL/GenBank/DDBJ databases">
        <authorList>
            <person name="Lanie J.A."/>
            <person name="Ng W.-L."/>
            <person name="Kazmierczak K.M."/>
            <person name="Andrzejewski T.M."/>
            <person name="Davidsen T.M."/>
            <person name="Wayne K.J."/>
            <person name="Tettelin H."/>
            <person name="Glass J.I."/>
            <person name="Rusch D."/>
            <person name="Podicherti R."/>
            <person name="Tsui H.-C.T."/>
            <person name="Winkler M.E."/>
        </authorList>
    </citation>
    <scope>NUCLEOTIDE SEQUENCE</scope>
</reference>
<dbReference type="AlphaFoldDB" id="A0A382PV08"/>
<feature type="non-terminal residue" evidence="3">
    <location>
        <position position="305"/>
    </location>
</feature>
<protein>
    <recommendedName>
        <fullName evidence="4">Cytochrome c domain-containing protein</fullName>
    </recommendedName>
</protein>
<dbReference type="Pfam" id="PF07635">
    <property type="entry name" value="PSCyt1"/>
    <property type="match status" value="1"/>
</dbReference>
<name>A0A382PV08_9ZZZZ</name>
<feature type="domain" description="Cytochrome C Planctomycete-type" evidence="2">
    <location>
        <begin position="48"/>
        <end position="107"/>
    </location>
</feature>
<evidence type="ECO:0008006" key="4">
    <source>
        <dbReference type="Google" id="ProtNLM"/>
    </source>
</evidence>
<dbReference type="Pfam" id="PF07583">
    <property type="entry name" value="PSCyt2"/>
    <property type="match status" value="1"/>
</dbReference>
<gene>
    <name evidence="3" type="ORF">METZ01_LOCUS329930</name>
</gene>